<evidence type="ECO:0000256" key="2">
    <source>
        <dbReference type="ARBA" id="ARBA00022692"/>
    </source>
</evidence>
<feature type="transmembrane region" description="Helical" evidence="5">
    <location>
        <begin position="56"/>
        <end position="75"/>
    </location>
</feature>
<feature type="transmembrane region" description="Helical" evidence="5">
    <location>
        <begin position="212"/>
        <end position="229"/>
    </location>
</feature>
<reference evidence="7" key="1">
    <citation type="submission" date="2017-04" db="EMBL/GenBank/DDBJ databases">
        <authorList>
            <person name="Varghese N."/>
            <person name="Submissions S."/>
        </authorList>
    </citation>
    <scope>NUCLEOTIDE SEQUENCE [LARGE SCALE GENOMIC DNA]</scope>
    <source>
        <strain evidence="7">DSM 9293</strain>
    </source>
</reference>
<feature type="transmembrane region" description="Helical" evidence="5">
    <location>
        <begin position="16"/>
        <end position="44"/>
    </location>
</feature>
<evidence type="ECO:0000313" key="6">
    <source>
        <dbReference type="EMBL" id="SMC02841.1"/>
    </source>
</evidence>
<organism evidence="6 7">
    <name type="scientific">Sulfobacillus thermosulfidooxidans (strain DSM 9293 / VKM B-1269 / AT-1)</name>
    <dbReference type="NCBI Taxonomy" id="929705"/>
    <lineage>
        <taxon>Bacteria</taxon>
        <taxon>Bacillati</taxon>
        <taxon>Bacillota</taxon>
        <taxon>Clostridia</taxon>
        <taxon>Eubacteriales</taxon>
        <taxon>Clostridiales Family XVII. Incertae Sedis</taxon>
        <taxon>Sulfobacillus</taxon>
    </lineage>
</organism>
<evidence type="ECO:0000256" key="3">
    <source>
        <dbReference type="ARBA" id="ARBA00022989"/>
    </source>
</evidence>
<dbReference type="AlphaFoldDB" id="A0A1W1W970"/>
<evidence type="ECO:0000256" key="5">
    <source>
        <dbReference type="SAM" id="Phobius"/>
    </source>
</evidence>
<dbReference type="Proteomes" id="UP000192660">
    <property type="component" value="Unassembled WGS sequence"/>
</dbReference>
<name>A0A1W1W970_SULTA</name>
<dbReference type="CDD" id="cd16914">
    <property type="entry name" value="EcfT"/>
    <property type="match status" value="1"/>
</dbReference>
<sequence>MAIAASLNPLVLLQALLLGVIILFATHQLWLLVVEIVLLTVGYYGLRISLSYREKWGLVVGAVLWAILAFINNPHSSWPSAFWDGIRFGAVLSFSLAILKLRPPVHIIHYLEHALKRFIGPKPLIGQMALMALLVMRYIPELRRSAKRVTTDVRMRRQLVGDRGQWRDRLRFLTPLIMISILRSDYIAESIWARGWRPHLIPQVAPWTVRDTIISMIIWVIFLITWKVLI</sequence>
<evidence type="ECO:0000256" key="4">
    <source>
        <dbReference type="ARBA" id="ARBA00023136"/>
    </source>
</evidence>
<dbReference type="OrthoDB" id="2084628at2"/>
<dbReference type="STRING" id="28034.BFX07_05505"/>
<gene>
    <name evidence="6" type="ORF">SAMN00768000_0785</name>
</gene>
<comment type="subcellular location">
    <subcellularLocation>
        <location evidence="1">Membrane</location>
        <topology evidence="1">Multi-pass membrane protein</topology>
    </subcellularLocation>
</comment>
<evidence type="ECO:0000256" key="1">
    <source>
        <dbReference type="ARBA" id="ARBA00004141"/>
    </source>
</evidence>
<accession>A0A1W1W970</accession>
<feature type="transmembrane region" description="Helical" evidence="5">
    <location>
        <begin position="119"/>
        <end position="139"/>
    </location>
</feature>
<proteinExistence type="predicted"/>
<keyword evidence="2 5" id="KW-0812">Transmembrane</keyword>
<dbReference type="GO" id="GO:0005886">
    <property type="term" value="C:plasma membrane"/>
    <property type="evidence" value="ECO:0007669"/>
    <property type="project" value="UniProtKB-ARBA"/>
</dbReference>
<dbReference type="EMBL" id="FWWY01000001">
    <property type="protein sequence ID" value="SMC02841.1"/>
    <property type="molecule type" value="Genomic_DNA"/>
</dbReference>
<keyword evidence="4 5" id="KW-0472">Membrane</keyword>
<keyword evidence="3 5" id="KW-1133">Transmembrane helix</keyword>
<keyword evidence="7" id="KW-1185">Reference proteome</keyword>
<dbReference type="RefSeq" id="WP_084660889.1">
    <property type="nucleotide sequence ID" value="NZ_FWWY01000001.1"/>
</dbReference>
<evidence type="ECO:0000313" key="7">
    <source>
        <dbReference type="Proteomes" id="UP000192660"/>
    </source>
</evidence>
<dbReference type="InterPro" id="IPR003339">
    <property type="entry name" value="ABC/ECF_trnsptr_transmembrane"/>
</dbReference>
<protein>
    <submittedName>
        <fullName evidence="6">Energy-coupling factor transporter transmembrane protein EcfT</fullName>
    </submittedName>
</protein>